<gene>
    <name evidence="4" type="ORF">FH972_014763</name>
</gene>
<dbReference type="PANTHER" id="PTHR31280:SF1">
    <property type="entry name" value="OS03G0138600 PROTEIN"/>
    <property type="match status" value="1"/>
</dbReference>
<evidence type="ECO:0008006" key="6">
    <source>
        <dbReference type="Google" id="ProtNLM"/>
    </source>
</evidence>
<proteinExistence type="predicted"/>
<feature type="region of interest" description="Disordered" evidence="1">
    <location>
        <begin position="1"/>
        <end position="21"/>
    </location>
</feature>
<dbReference type="InterPro" id="IPR014772">
    <property type="entry name" value="Munc13_dom-2"/>
</dbReference>
<evidence type="ECO:0000313" key="5">
    <source>
        <dbReference type="Proteomes" id="UP000327013"/>
    </source>
</evidence>
<evidence type="ECO:0000313" key="4">
    <source>
        <dbReference type="EMBL" id="KAE8076092.1"/>
    </source>
</evidence>
<feature type="domain" description="MHD2" evidence="3">
    <location>
        <begin position="847"/>
        <end position="958"/>
    </location>
</feature>
<reference evidence="4 5" key="1">
    <citation type="submission" date="2019-06" db="EMBL/GenBank/DDBJ databases">
        <title>A chromosomal-level reference genome of Carpinus fangiana (Coryloideae, Betulaceae).</title>
        <authorList>
            <person name="Yang X."/>
            <person name="Wang Z."/>
            <person name="Zhang L."/>
            <person name="Hao G."/>
            <person name="Liu J."/>
            <person name="Yang Y."/>
        </authorList>
    </citation>
    <scope>NUCLEOTIDE SEQUENCE [LARGE SCALE GENOMIC DNA]</scope>
    <source>
        <strain evidence="4">Cfa_2016G</strain>
        <tissue evidence="4">Leaf</tissue>
    </source>
</reference>
<feature type="domain" description="MHD1" evidence="2">
    <location>
        <begin position="566"/>
        <end position="708"/>
    </location>
</feature>
<evidence type="ECO:0000259" key="3">
    <source>
        <dbReference type="PROSITE" id="PS51259"/>
    </source>
</evidence>
<keyword evidence="5" id="KW-1185">Reference proteome</keyword>
<dbReference type="EMBL" id="CM017326">
    <property type="protein sequence ID" value="KAE8076092.1"/>
    <property type="molecule type" value="Genomic_DNA"/>
</dbReference>
<evidence type="ECO:0000259" key="2">
    <source>
        <dbReference type="PROSITE" id="PS51258"/>
    </source>
</evidence>
<dbReference type="PROSITE" id="PS51259">
    <property type="entry name" value="MHD2"/>
    <property type="match status" value="1"/>
</dbReference>
<evidence type="ECO:0000256" key="1">
    <source>
        <dbReference type="SAM" id="MobiDB-lite"/>
    </source>
</evidence>
<dbReference type="AlphaFoldDB" id="A0A5N6RB20"/>
<feature type="region of interest" description="Disordered" evidence="1">
    <location>
        <begin position="111"/>
        <end position="158"/>
    </location>
</feature>
<organism evidence="4 5">
    <name type="scientific">Carpinus fangiana</name>
    <dbReference type="NCBI Taxonomy" id="176857"/>
    <lineage>
        <taxon>Eukaryota</taxon>
        <taxon>Viridiplantae</taxon>
        <taxon>Streptophyta</taxon>
        <taxon>Embryophyta</taxon>
        <taxon>Tracheophyta</taxon>
        <taxon>Spermatophyta</taxon>
        <taxon>Magnoliopsida</taxon>
        <taxon>eudicotyledons</taxon>
        <taxon>Gunneridae</taxon>
        <taxon>Pentapetalae</taxon>
        <taxon>rosids</taxon>
        <taxon>fabids</taxon>
        <taxon>Fagales</taxon>
        <taxon>Betulaceae</taxon>
        <taxon>Carpinus</taxon>
    </lineage>
</organism>
<dbReference type="OrthoDB" id="2015333at2759"/>
<dbReference type="Proteomes" id="UP000327013">
    <property type="component" value="Chromosome 6"/>
</dbReference>
<accession>A0A5N6RB20</accession>
<name>A0A5N6RB20_9ROSI</name>
<feature type="compositionally biased region" description="Low complexity" evidence="1">
    <location>
        <begin position="128"/>
        <end position="145"/>
    </location>
</feature>
<protein>
    <recommendedName>
        <fullName evidence="6">MHD1 domain-containing protein</fullName>
    </recommendedName>
</protein>
<dbReference type="PROSITE" id="PS51258">
    <property type="entry name" value="MHD1"/>
    <property type="match status" value="1"/>
</dbReference>
<sequence>MGQHTRRESLSAPHVASRPDHHESAEIDLVWPFAKIAGMDRDDIRETAYEIFFTACRSSPGFGGRNALTFYSSNHHESGGDGPVGTNKAHAVVVMTPTSRVKRALGLKMLGRSPSRRMVSGAGGNAGGSNPSSPGEKGSPSGSISFTVPPPARPRRPMTSAEIMRQQMRVTEQSDNRLRKTLMRTLVGQMGRRAETIILPLELLRHLKPPEFNDSHEYHLWQRRQFKVIEAGLLLHPSVPLEKSNTFAMRLRDIIRSSETKTIDTGKNSDTMRTLLNSVVSLAWRSASGTPTDVCHWADGFPLNVHLYTALLQCIFDVRDETLVLDEVDELLELIKKTWSTLGITRVIHNLCFTWVLFQQYILTGQIEQDLLSASYAMLAEVANDVKRPGREGMYIKILSSVLSSMQGWAEKRLLNYHDYFQRGNVGQLESLLPLVLSTSKILGEDVKITEGVGHEEGEVTLVDSTGDRVNQYIRSSLKSAFAKIIEIGNVMSVAAEVKQEANEALLQLAKETEDLAMKERGSFSPILKKWHPTAAAVAAVTLHSCYGNVLKQYLGGVSLLTTETVGVLQTAGKLEKHLVQMVVEDSAECDDGGKAIVREMVPYEVDSIILHLLQTWIHERLKKGKECLLRAKETETWNPKSKSEPYAQSAVELMKLAKETADNFFEIPIGITEDLVLDLADGLETHFQEYATFVASCGSRQSYIPTLPPLTRCNRDSKFLKLWKKASPCVGAEEYDHQYGVNEGQHPRPSTSRGTQRLYIRLNTLHYLLSHLHSIDKTLSISPRIVPSTHNRFSNNRRSFNSYFDVASSSIEAACHHVSEVAAYRLIFLDSNSVFYGCLYVEDVTNARIRPALRTLKQNLTLMTSILTDRAQSPAIKEVMKASFEAYLMVLLAGGSSRVFYWSDHEMLEEDFKSLKQVFCMCGEGLIAEEVVDRESEIVEGVIALMGQGTEQLVEDFSIVTCETSGMGIVGSGQKLPMPPTTGRWNRADPNTILRVLCHRNDRAANKFLKRAFQLAKRR</sequence>
<dbReference type="PANTHER" id="PTHR31280">
    <property type="entry name" value="PROTEIN UNC-13 HOMOLOG"/>
    <property type="match status" value="1"/>
</dbReference>
<dbReference type="Pfam" id="PF25761">
    <property type="entry name" value="TPR_PATROL1"/>
    <property type="match status" value="1"/>
</dbReference>
<dbReference type="InterPro" id="IPR008528">
    <property type="entry name" value="unc-13_homologue"/>
</dbReference>
<dbReference type="InterPro" id="IPR014770">
    <property type="entry name" value="Munc13_1"/>
</dbReference>
<dbReference type="InterPro" id="IPR057984">
    <property type="entry name" value="PATROL1_C"/>
</dbReference>